<dbReference type="AlphaFoldDB" id="A0AAI9GI88"/>
<evidence type="ECO:0000256" key="1">
    <source>
        <dbReference type="SAM" id="SignalP"/>
    </source>
</evidence>
<evidence type="ECO:0008006" key="3">
    <source>
        <dbReference type="Google" id="ProtNLM"/>
    </source>
</evidence>
<dbReference type="InterPro" id="IPR024651">
    <property type="entry name" value="FAD-SLDH_ssu"/>
</dbReference>
<gene>
    <name evidence="2" type="ORF">QEG54_001165</name>
</gene>
<organism evidence="2">
    <name type="scientific">Pluralibacter gergoviae</name>
    <name type="common">Enterobacter gergoviae</name>
    <dbReference type="NCBI Taxonomy" id="61647"/>
    <lineage>
        <taxon>Bacteria</taxon>
        <taxon>Pseudomonadati</taxon>
        <taxon>Pseudomonadota</taxon>
        <taxon>Gammaproteobacteria</taxon>
        <taxon>Enterobacterales</taxon>
        <taxon>Enterobacteriaceae</taxon>
        <taxon>Pluralibacter</taxon>
    </lineage>
</organism>
<proteinExistence type="predicted"/>
<feature type="signal peptide" evidence="1">
    <location>
        <begin position="1"/>
        <end position="26"/>
    </location>
</feature>
<protein>
    <recommendedName>
        <fullName evidence="3">Membrane bound FAD containing D-sorbitol dehydrogenase</fullName>
    </recommendedName>
</protein>
<evidence type="ECO:0000313" key="2">
    <source>
        <dbReference type="EMBL" id="EML1470473.1"/>
    </source>
</evidence>
<dbReference type="RefSeq" id="WP_053075866.1">
    <property type="nucleotide sequence ID" value="NZ_LDZN01000014.1"/>
</dbReference>
<name>A0AAI9GI88_PLUGE</name>
<sequence>MERRRFLQMMLATPVILSMPVHTLLAAPADGETAQLLRASELLTGRRGLDSGIAARLWTLLCEQDTQFPARLAQLMTRLQALHSEDREQIVSQLDDDEVKTALAIISPWYLGYTGTPSTTKAVDDAQFVTFLSALMYEPTREQTIRPTYARAGGDYWAEVPAGVTAPPMPDNIRAWGEQSPVAAGSIKEPEAPWLLMVQGKAKTLAEAQAMLAAS</sequence>
<feature type="chain" id="PRO_5042589091" description="Membrane bound FAD containing D-sorbitol dehydrogenase" evidence="1">
    <location>
        <begin position="27"/>
        <end position="215"/>
    </location>
</feature>
<comment type="caution">
    <text evidence="2">The sequence shown here is derived from an EMBL/GenBank/DDBJ whole genome shotgun (WGS) entry which is preliminary data.</text>
</comment>
<dbReference type="EMBL" id="ABLOKC030000004">
    <property type="protein sequence ID" value="EML1470473.1"/>
    <property type="molecule type" value="Genomic_DNA"/>
</dbReference>
<keyword evidence="1" id="KW-0732">Signal</keyword>
<reference evidence="2" key="1">
    <citation type="submission" date="2024-02" db="EMBL/GenBank/DDBJ databases">
        <authorList>
            <consortium name="Clinical and Environmental Microbiology Branch: Whole genome sequencing antimicrobial resistance pathogens in the healthcare setting"/>
        </authorList>
    </citation>
    <scope>NUCLEOTIDE SEQUENCE</scope>
    <source>
        <strain evidence="2">2021DK-00143</strain>
    </source>
</reference>
<dbReference type="Pfam" id="PF12318">
    <property type="entry name" value="FAD-SLDH"/>
    <property type="match status" value="1"/>
</dbReference>
<accession>A0AAI9GI88</accession>